<dbReference type="AlphaFoldDB" id="A0A2B8BHL8"/>
<evidence type="ECO:0000256" key="1">
    <source>
        <dbReference type="SAM" id="MobiDB-lite"/>
    </source>
</evidence>
<proteinExistence type="predicted"/>
<name>A0A2B8BHL8_9PROT</name>
<protein>
    <recommendedName>
        <fullName evidence="4">DNA polymerase III</fullName>
    </recommendedName>
</protein>
<dbReference type="Proteomes" id="UP000225379">
    <property type="component" value="Unassembled WGS sequence"/>
</dbReference>
<evidence type="ECO:0008006" key="4">
    <source>
        <dbReference type="Google" id="ProtNLM"/>
    </source>
</evidence>
<organism evidence="2 3">
    <name type="scientific">Azospirillum palustre</name>
    <dbReference type="NCBI Taxonomy" id="2044885"/>
    <lineage>
        <taxon>Bacteria</taxon>
        <taxon>Pseudomonadati</taxon>
        <taxon>Pseudomonadota</taxon>
        <taxon>Alphaproteobacteria</taxon>
        <taxon>Rhodospirillales</taxon>
        <taxon>Azospirillaceae</taxon>
        <taxon>Azospirillum</taxon>
    </lineage>
</organism>
<feature type="region of interest" description="Disordered" evidence="1">
    <location>
        <begin position="178"/>
        <end position="281"/>
    </location>
</feature>
<feature type="region of interest" description="Disordered" evidence="1">
    <location>
        <begin position="119"/>
        <end position="155"/>
    </location>
</feature>
<feature type="compositionally biased region" description="Pro residues" evidence="1">
    <location>
        <begin position="264"/>
        <end position="279"/>
    </location>
</feature>
<feature type="compositionally biased region" description="Pro residues" evidence="1">
    <location>
        <begin position="142"/>
        <end position="155"/>
    </location>
</feature>
<feature type="compositionally biased region" description="Pro residues" evidence="1">
    <location>
        <begin position="293"/>
        <end position="304"/>
    </location>
</feature>
<feature type="compositionally biased region" description="Pro residues" evidence="1">
    <location>
        <begin position="185"/>
        <end position="197"/>
    </location>
</feature>
<keyword evidence="3" id="KW-1185">Reference proteome</keyword>
<feature type="compositionally biased region" description="Low complexity" evidence="1">
    <location>
        <begin position="119"/>
        <end position="141"/>
    </location>
</feature>
<evidence type="ECO:0000313" key="3">
    <source>
        <dbReference type="Proteomes" id="UP000225379"/>
    </source>
</evidence>
<dbReference type="OrthoDB" id="8479549at2"/>
<reference evidence="3" key="1">
    <citation type="submission" date="2017-10" db="EMBL/GenBank/DDBJ databases">
        <authorList>
            <person name="Kravchenko I.K."/>
            <person name="Grouzdev D.S."/>
        </authorList>
    </citation>
    <scope>NUCLEOTIDE SEQUENCE [LARGE SCALE GENOMIC DNA]</scope>
    <source>
        <strain evidence="3">B2</strain>
    </source>
</reference>
<comment type="caution">
    <text evidence="2">The sequence shown here is derived from an EMBL/GenBank/DDBJ whole genome shotgun (WGS) entry which is preliminary data.</text>
</comment>
<dbReference type="RefSeq" id="WP_098737811.1">
    <property type="nucleotide sequence ID" value="NZ_PDKW01000041.1"/>
</dbReference>
<accession>A0A2B8BHL8</accession>
<evidence type="ECO:0000313" key="2">
    <source>
        <dbReference type="EMBL" id="PGH56727.1"/>
    </source>
</evidence>
<dbReference type="EMBL" id="PDKW01000041">
    <property type="protein sequence ID" value="PGH56727.1"/>
    <property type="molecule type" value="Genomic_DNA"/>
</dbReference>
<feature type="region of interest" description="Disordered" evidence="1">
    <location>
        <begin position="293"/>
        <end position="369"/>
    </location>
</feature>
<sequence>MGGAIPPSVTPAAATAAAAPAAPAPVTAEATVVQLPERLPEVTRPVVLTGTVAGQTPEGLTRVRTAAGELLLDSAVELPPDKPVTVQLTPGGTAPTGAPATALPGKPTALILLQSLASPATPSTGSTTQTPPAGSGATPAVLLPPTPTPTAVPTNLPPLLPGTVVPALVLAGGSGAKLPTAAAPPAQPAPTAPPPAAPAGTAKPEAPAAGTPTTATGGPSTPAPTMGGGSATFGTPVQLGGNAAHPGAETPTAPTPPGSNSSGSPPPGEAAGNPEPPDLPRGATVALKILTITPPPQQPQPPGNPGAGNPEANGRNQQTGNQSGQQAGGQAEAGGQAAALPTPQADEAALPPDTPILRGTVAGSTPQGQPILATRQGMLALNVPASLPQGTTVTAALADLARATQAAAPTLPGPPGPLDGRDWPAMRQLMATLAAADPAAARAMLATMPQPNRKLTAALGFFLSAMRGGDAQGWLGDDAASALDKAGRRDLLERLEKDFDGLRREAAEPLPGDWRSYTIPLMDANGPKPIRLHVHPLQEDEENGGGERSKPGSRFVIDLDLSRFGPMQLDGLVRPNHFDLILRSHAALPPELRVELIQIFADSVRAVGYTGGLSFQSGARSWVKLTRAGQAGLGVSA</sequence>
<feature type="compositionally biased region" description="Low complexity" evidence="1">
    <location>
        <begin position="243"/>
        <end position="263"/>
    </location>
</feature>
<gene>
    <name evidence="2" type="ORF">CRT60_17660</name>
</gene>
<feature type="compositionally biased region" description="Low complexity" evidence="1">
    <location>
        <begin position="198"/>
        <end position="225"/>
    </location>
</feature>
<feature type="compositionally biased region" description="Low complexity" evidence="1">
    <location>
        <begin position="307"/>
        <end position="339"/>
    </location>
</feature>